<proteinExistence type="predicted"/>
<protein>
    <submittedName>
        <fullName evidence="2">10-formyltetrahydrofolate dehydrogenase</fullName>
    </submittedName>
</protein>
<name>A0AC34QJS1_9BILA</name>
<sequence length="909" mass="100302">MKIAIIGKSAFGADVYNELRKAGHEIVVVCTEPDKNGRADLLALEAEKNKTPVIKTARWRRKKADGNGFEVIPELFEEFKSYGAELNVLPFCTQFIPQELIDEPKYKTIIYHPSILPAHRGASAINWTIINGDEEAGLTVFWADEGVDTGPILLQKKCEVEENDTLNSLYKRFLYPEGVTAMVEAVNLIAAGKAPRIVQPEEGASYEPYITTKPELAQIDWSKSQREVHDFIRGNDKVPGAWTVLNGEKVILYGSSLWKRDEPPVSARQVQAKGAVGGVVYAHEKGLLFKTIDGKFVNVETLKLENGKAIKGGVYGQSADEIQVIEFTDDEKKLIPALKDAWKGICGGKIEDDTDFFASGASSADLTRLIEDTKTITGIELDSTDIYGDPTFLGFFTILVKKLRGDDEITVEFKDKIIEVNNMTVRFPVQNFINGKFVDSESGRTMDTFDPSNEKVICQVPRSSKKDVDFAVKAAEEAFLYGEWSKIPPRERGRLLFKLADLMEQNKEELATIESIDSGAVYTLAIKTHVGMSIQVWRYFAGWTDKIQGDTIPITDARPNFNLCFTRREPIGVVGLITPWNYPLMMLSWKMAACLAAGNTVVHKPAQVSPLTALKFAELAAKAGIPPGVINIVTGTGSEVGQAICDHPRIRKLGFTGSTPVGAEIMSSCAKSNIKKVSLELGGKSPLIIFSDYDLNKAARQACDAVFFNKGENCIAAGRIFVSHKIYDQLIQKVIENASKMVIGHPFDRKTNHGPQNHLKHLESLLYFVEQSVKDGAKLVYGGKRADRPGLYFIPAVLIDVEDNNFAAVNESFGPIMCISKFNERDVDDVVKRANKTEYGLAAGVLSKDVSRALRIAKDLKAGTVFVNNYQKTDVAAPFGGMKQSGFGKDLGQDALNEYLQTKTVTLEY</sequence>
<dbReference type="Proteomes" id="UP000887576">
    <property type="component" value="Unplaced"/>
</dbReference>
<dbReference type="WBParaSite" id="JU765_v2.g16974.t2">
    <property type="protein sequence ID" value="JU765_v2.g16974.t2"/>
    <property type="gene ID" value="JU765_v2.g16974"/>
</dbReference>
<evidence type="ECO:0000313" key="2">
    <source>
        <dbReference type="WBParaSite" id="JU765_v2.g16974.t2"/>
    </source>
</evidence>
<evidence type="ECO:0000313" key="1">
    <source>
        <dbReference type="Proteomes" id="UP000887576"/>
    </source>
</evidence>
<organism evidence="1 2">
    <name type="scientific">Panagrolaimus sp. JU765</name>
    <dbReference type="NCBI Taxonomy" id="591449"/>
    <lineage>
        <taxon>Eukaryota</taxon>
        <taxon>Metazoa</taxon>
        <taxon>Ecdysozoa</taxon>
        <taxon>Nematoda</taxon>
        <taxon>Chromadorea</taxon>
        <taxon>Rhabditida</taxon>
        <taxon>Tylenchina</taxon>
        <taxon>Panagrolaimomorpha</taxon>
        <taxon>Panagrolaimoidea</taxon>
        <taxon>Panagrolaimidae</taxon>
        <taxon>Panagrolaimus</taxon>
    </lineage>
</organism>
<accession>A0AC34QJS1</accession>
<reference evidence="2" key="1">
    <citation type="submission" date="2022-11" db="UniProtKB">
        <authorList>
            <consortium name="WormBaseParasite"/>
        </authorList>
    </citation>
    <scope>IDENTIFICATION</scope>
</reference>